<evidence type="ECO:0000313" key="3">
    <source>
        <dbReference type="Proteomes" id="UP000240883"/>
    </source>
</evidence>
<name>A0A2T2NJE5_CORCC</name>
<dbReference type="EMBL" id="KZ678137">
    <property type="protein sequence ID" value="PSN65520.1"/>
    <property type="molecule type" value="Genomic_DNA"/>
</dbReference>
<dbReference type="Proteomes" id="UP000240883">
    <property type="component" value="Unassembled WGS sequence"/>
</dbReference>
<sequence length="425" mass="47811">MEPTGKSDQEPTIASSAAAPATPTTAPYVDGASPRPKPPLWPQFSPVLDEPISTTDRNFGNFEKHLVFETDMSPEDLKFMTLVDNQDKFQWGQHINQGARKIRMDNQLSKVREKGSGVHIEGTPKRMSALEKLIKWSSWARSPEERKSKRIVLLRMGAPDGPQGEASLWAAKIRSVDLSLIIKKRMRGSVFLLETEVPCGRFAAEGQFSEYLAAIRERVYEFLERFAVSFTNTDILDEQSSSWYDSRPIEEIVEEVVVNKTQDQICEAMGTSVSDLWNNSNTTAQFNDSYGKIKLDLTKIERKRVEDTRRQIEESLGFCQSLVQEMQARGSLVDLSSILEHQAEIDRQEVEGSAQKQQNSEDSEDCEDIEEGEDVEAQLLQTHGTQQAAVDDGGDKLGKTKKKRKEIDDADGVELQPPAKKQETK</sequence>
<feature type="compositionally biased region" description="Low complexity" evidence="1">
    <location>
        <begin position="11"/>
        <end position="27"/>
    </location>
</feature>
<feature type="region of interest" description="Disordered" evidence="1">
    <location>
        <begin position="347"/>
        <end position="425"/>
    </location>
</feature>
<proteinExistence type="predicted"/>
<gene>
    <name evidence="2" type="ORF">BS50DRAFT_636283</name>
</gene>
<evidence type="ECO:0000313" key="2">
    <source>
        <dbReference type="EMBL" id="PSN65520.1"/>
    </source>
</evidence>
<feature type="region of interest" description="Disordered" evidence="1">
    <location>
        <begin position="1"/>
        <end position="46"/>
    </location>
</feature>
<dbReference type="AlphaFoldDB" id="A0A2T2NJE5"/>
<reference evidence="2 3" key="1">
    <citation type="journal article" date="2018" name="Front. Microbiol.">
        <title>Genome-Wide Analysis of Corynespora cassiicola Leaf Fall Disease Putative Effectors.</title>
        <authorList>
            <person name="Lopez D."/>
            <person name="Ribeiro S."/>
            <person name="Label P."/>
            <person name="Fumanal B."/>
            <person name="Venisse J.S."/>
            <person name="Kohler A."/>
            <person name="de Oliveira R.R."/>
            <person name="Labutti K."/>
            <person name="Lipzen A."/>
            <person name="Lail K."/>
            <person name="Bauer D."/>
            <person name="Ohm R.A."/>
            <person name="Barry K.W."/>
            <person name="Spatafora J."/>
            <person name="Grigoriev I.V."/>
            <person name="Martin F.M."/>
            <person name="Pujade-Renaud V."/>
        </authorList>
    </citation>
    <scope>NUCLEOTIDE SEQUENCE [LARGE SCALE GENOMIC DNA]</scope>
    <source>
        <strain evidence="2 3">Philippines</strain>
    </source>
</reference>
<accession>A0A2T2NJE5</accession>
<organism evidence="2 3">
    <name type="scientific">Corynespora cassiicola Philippines</name>
    <dbReference type="NCBI Taxonomy" id="1448308"/>
    <lineage>
        <taxon>Eukaryota</taxon>
        <taxon>Fungi</taxon>
        <taxon>Dikarya</taxon>
        <taxon>Ascomycota</taxon>
        <taxon>Pezizomycotina</taxon>
        <taxon>Dothideomycetes</taxon>
        <taxon>Pleosporomycetidae</taxon>
        <taxon>Pleosporales</taxon>
        <taxon>Corynesporascaceae</taxon>
        <taxon>Corynespora</taxon>
    </lineage>
</organism>
<feature type="compositionally biased region" description="Polar residues" evidence="1">
    <location>
        <begin position="379"/>
        <end position="388"/>
    </location>
</feature>
<keyword evidence="3" id="KW-1185">Reference proteome</keyword>
<feature type="compositionally biased region" description="Acidic residues" evidence="1">
    <location>
        <begin position="361"/>
        <end position="376"/>
    </location>
</feature>
<evidence type="ECO:0000256" key="1">
    <source>
        <dbReference type="SAM" id="MobiDB-lite"/>
    </source>
</evidence>
<protein>
    <submittedName>
        <fullName evidence="2">Uncharacterized protein</fullName>
    </submittedName>
</protein>